<feature type="region of interest" description="Disordered" evidence="1">
    <location>
        <begin position="101"/>
        <end position="126"/>
    </location>
</feature>
<organism evidence="2 3">
    <name type="scientific">Brassica cretica</name>
    <name type="common">Mustard</name>
    <dbReference type="NCBI Taxonomy" id="69181"/>
    <lineage>
        <taxon>Eukaryota</taxon>
        <taxon>Viridiplantae</taxon>
        <taxon>Streptophyta</taxon>
        <taxon>Embryophyta</taxon>
        <taxon>Tracheophyta</taxon>
        <taxon>Spermatophyta</taxon>
        <taxon>Magnoliopsida</taxon>
        <taxon>eudicotyledons</taxon>
        <taxon>Gunneridae</taxon>
        <taxon>Pentapetalae</taxon>
        <taxon>rosids</taxon>
        <taxon>malvids</taxon>
        <taxon>Brassicales</taxon>
        <taxon>Brassicaceae</taxon>
        <taxon>Brassiceae</taxon>
        <taxon>Brassica</taxon>
    </lineage>
</organism>
<dbReference type="AlphaFoldDB" id="A0A8S9NUW6"/>
<proteinExistence type="predicted"/>
<comment type="caution">
    <text evidence="2">The sequence shown here is derived from an EMBL/GenBank/DDBJ whole genome shotgun (WGS) entry which is preliminary data.</text>
</comment>
<sequence length="266" mass="29933">MTLILLGRWPFSYHCLCPRVSSLCFPFSRAWDRDACQMRERSGGGGGMRRRRRVLTEGEVLMGRGRDEGSGGAWSSLTFSTTLWSPLTRNRTRSRRRLLSTLEHHRRVSPHQSAEDDDKNAAGKGRNLQVLRDIGNVVRRNHPKNNDPAKRALMYGHSHIIVSVLESHLCVSPFLELGIETLVRCERGVEAAEGCVDGGGFLTEGEVLMGRGRDEGSGGAWSSLTFSTTLWSPLTRNRTRSRRRLLSTLEHHRRVSAHQSAVLCRY</sequence>
<protein>
    <submittedName>
        <fullName evidence="2">Uncharacterized protein</fullName>
    </submittedName>
</protein>
<evidence type="ECO:0000313" key="3">
    <source>
        <dbReference type="Proteomes" id="UP000712600"/>
    </source>
</evidence>
<evidence type="ECO:0000313" key="2">
    <source>
        <dbReference type="EMBL" id="KAF3506015.1"/>
    </source>
</evidence>
<gene>
    <name evidence="2" type="ORF">F2Q69_00005784</name>
</gene>
<dbReference type="EMBL" id="QGKX02001521">
    <property type="protein sequence ID" value="KAF3506015.1"/>
    <property type="molecule type" value="Genomic_DNA"/>
</dbReference>
<evidence type="ECO:0000256" key="1">
    <source>
        <dbReference type="SAM" id="MobiDB-lite"/>
    </source>
</evidence>
<name>A0A8S9NUW6_BRACR</name>
<reference evidence="2" key="1">
    <citation type="submission" date="2019-12" db="EMBL/GenBank/DDBJ databases">
        <title>Genome sequencing and annotation of Brassica cretica.</title>
        <authorList>
            <person name="Studholme D.J."/>
            <person name="Sarris P."/>
        </authorList>
    </citation>
    <scope>NUCLEOTIDE SEQUENCE</scope>
    <source>
        <strain evidence="2">PFS-109/04</strain>
        <tissue evidence="2">Leaf</tissue>
    </source>
</reference>
<accession>A0A8S9NUW6</accession>
<dbReference type="Proteomes" id="UP000712600">
    <property type="component" value="Unassembled WGS sequence"/>
</dbReference>